<feature type="transmembrane region" description="Helical" evidence="5">
    <location>
        <begin position="6"/>
        <end position="24"/>
    </location>
</feature>
<keyword evidence="3 5" id="KW-1133">Transmembrane helix</keyword>
<reference evidence="6" key="1">
    <citation type="journal article" date="2014" name="Int. J. Syst. Evol. Microbiol.">
        <title>Complete genome sequence of Corynebacterium casei LMG S-19264T (=DSM 44701T), isolated from a smear-ripened cheese.</title>
        <authorList>
            <consortium name="US DOE Joint Genome Institute (JGI-PGF)"/>
            <person name="Walter F."/>
            <person name="Albersmeier A."/>
            <person name="Kalinowski J."/>
            <person name="Ruckert C."/>
        </authorList>
    </citation>
    <scope>NUCLEOTIDE SEQUENCE</scope>
    <source>
        <strain evidence="6">CGMCC 1.10859</strain>
    </source>
</reference>
<evidence type="ECO:0000313" key="8">
    <source>
        <dbReference type="Proteomes" id="UP000199541"/>
    </source>
</evidence>
<keyword evidence="8" id="KW-1185">Reference proteome</keyword>
<dbReference type="EMBL" id="FNOB01000001">
    <property type="protein sequence ID" value="SDW05310.1"/>
    <property type="molecule type" value="Genomic_DNA"/>
</dbReference>
<feature type="transmembrane region" description="Helical" evidence="5">
    <location>
        <begin position="113"/>
        <end position="130"/>
    </location>
</feature>
<dbReference type="PANTHER" id="PTHR35371">
    <property type="entry name" value="INNER MEMBRANE PROTEIN"/>
    <property type="match status" value="1"/>
</dbReference>
<keyword evidence="2 5" id="KW-0812">Transmembrane</keyword>
<evidence type="ECO:0000313" key="9">
    <source>
        <dbReference type="Proteomes" id="UP000634647"/>
    </source>
</evidence>
<comment type="subcellular location">
    <subcellularLocation>
        <location evidence="1">Membrane</location>
    </subcellularLocation>
</comment>
<evidence type="ECO:0000313" key="7">
    <source>
        <dbReference type="EMBL" id="SDW05310.1"/>
    </source>
</evidence>
<evidence type="ECO:0000256" key="1">
    <source>
        <dbReference type="ARBA" id="ARBA00004370"/>
    </source>
</evidence>
<reference evidence="6" key="3">
    <citation type="submission" date="2023-06" db="EMBL/GenBank/DDBJ databases">
        <authorList>
            <person name="Sun Q."/>
            <person name="Zhou Y."/>
        </authorList>
    </citation>
    <scope>NUCLEOTIDE SEQUENCE</scope>
    <source>
        <strain evidence="6">CGMCC 1.10859</strain>
    </source>
</reference>
<dbReference type="SUPFAM" id="SSF161084">
    <property type="entry name" value="MAPEG domain-like"/>
    <property type="match status" value="1"/>
</dbReference>
<comment type="caution">
    <text evidence="6">The sequence shown here is derived from an EMBL/GenBank/DDBJ whole genome shotgun (WGS) entry which is preliminary data.</text>
</comment>
<evidence type="ECO:0000256" key="2">
    <source>
        <dbReference type="ARBA" id="ARBA00022692"/>
    </source>
</evidence>
<dbReference type="AlphaFoldDB" id="A0AAN4ZYV0"/>
<dbReference type="Proteomes" id="UP000199541">
    <property type="component" value="Unassembled WGS sequence"/>
</dbReference>
<dbReference type="EMBL" id="BNAB01000001">
    <property type="protein sequence ID" value="GHD98827.1"/>
    <property type="molecule type" value="Genomic_DNA"/>
</dbReference>
<dbReference type="Gene3D" id="1.20.120.550">
    <property type="entry name" value="Membrane associated eicosanoid/glutathione metabolism-like domain"/>
    <property type="match status" value="1"/>
</dbReference>
<sequence>MTPELSALAVAILLHVALQGLFAVRANRELGPRYTTGPRDTLPERPLGSTTARIQRATDNSLDSLILFAPAALMVGLSHYGGPITAAAAWVFVAARLLYIPAYALGLAPWRSAVWMLGLAATVVLVVATLV</sequence>
<gene>
    <name evidence="6" type="ORF">GCM10008024_03900</name>
    <name evidence="7" type="ORF">SAMN05444006_101159</name>
</gene>
<proteinExistence type="predicted"/>
<dbReference type="Pfam" id="PF01124">
    <property type="entry name" value="MAPEG"/>
    <property type="match status" value="1"/>
</dbReference>
<protein>
    <submittedName>
        <fullName evidence="6">Membrane protein</fullName>
    </submittedName>
    <submittedName>
        <fullName evidence="7">Uncharacterized conserved protein, MAPEG superfamily</fullName>
    </submittedName>
</protein>
<keyword evidence="4 5" id="KW-0472">Membrane</keyword>
<evidence type="ECO:0000256" key="3">
    <source>
        <dbReference type="ARBA" id="ARBA00022989"/>
    </source>
</evidence>
<organism evidence="6 9">
    <name type="scientific">Allgaiera indica</name>
    <dbReference type="NCBI Taxonomy" id="765699"/>
    <lineage>
        <taxon>Bacteria</taxon>
        <taxon>Pseudomonadati</taxon>
        <taxon>Pseudomonadota</taxon>
        <taxon>Alphaproteobacteria</taxon>
        <taxon>Rhodobacterales</taxon>
        <taxon>Paracoccaceae</taxon>
        <taxon>Allgaiera</taxon>
    </lineage>
</organism>
<dbReference type="InterPro" id="IPR001129">
    <property type="entry name" value="Membr-assoc_MAPEG"/>
</dbReference>
<evidence type="ECO:0000313" key="6">
    <source>
        <dbReference type="EMBL" id="GHD98827.1"/>
    </source>
</evidence>
<name>A0AAN4ZYV0_9RHOB</name>
<reference evidence="7 8" key="2">
    <citation type="submission" date="2016-10" db="EMBL/GenBank/DDBJ databases">
        <authorList>
            <person name="Varghese N."/>
            <person name="Submissions S."/>
        </authorList>
    </citation>
    <scope>NUCLEOTIDE SEQUENCE [LARGE SCALE GENOMIC DNA]</scope>
    <source>
        <strain evidence="7 8">DSM 24802</strain>
    </source>
</reference>
<evidence type="ECO:0000256" key="4">
    <source>
        <dbReference type="ARBA" id="ARBA00023136"/>
    </source>
</evidence>
<dbReference type="PANTHER" id="PTHR35371:SF1">
    <property type="entry name" value="BLR7753 PROTEIN"/>
    <property type="match status" value="1"/>
</dbReference>
<dbReference type="RefSeq" id="WP_035845930.1">
    <property type="nucleotide sequence ID" value="NZ_BNAB01000001.1"/>
</dbReference>
<accession>A0AAN4ZYV0</accession>
<dbReference type="GO" id="GO:0016020">
    <property type="term" value="C:membrane"/>
    <property type="evidence" value="ECO:0007669"/>
    <property type="project" value="UniProtKB-SubCell"/>
</dbReference>
<dbReference type="InterPro" id="IPR023352">
    <property type="entry name" value="MAPEG-like_dom_sf"/>
</dbReference>
<feature type="transmembrane region" description="Helical" evidence="5">
    <location>
        <begin position="62"/>
        <end position="81"/>
    </location>
</feature>
<evidence type="ECO:0000256" key="5">
    <source>
        <dbReference type="SAM" id="Phobius"/>
    </source>
</evidence>
<dbReference type="Proteomes" id="UP000634647">
    <property type="component" value="Unassembled WGS sequence"/>
</dbReference>